<keyword evidence="7 8" id="KW-0472">Membrane</keyword>
<evidence type="ECO:0000256" key="5">
    <source>
        <dbReference type="ARBA" id="ARBA00022833"/>
    </source>
</evidence>
<keyword evidence="4" id="KW-0863">Zinc-finger</keyword>
<feature type="transmembrane region" description="Helical" evidence="8">
    <location>
        <begin position="340"/>
        <end position="365"/>
    </location>
</feature>
<dbReference type="InterPro" id="IPR011016">
    <property type="entry name" value="Znf_RING-CH"/>
</dbReference>
<dbReference type="GO" id="GO:0008270">
    <property type="term" value="F:zinc ion binding"/>
    <property type="evidence" value="ECO:0007669"/>
    <property type="project" value="UniProtKB-KW"/>
</dbReference>
<evidence type="ECO:0000256" key="8">
    <source>
        <dbReference type="SAM" id="Phobius"/>
    </source>
</evidence>
<dbReference type="InterPro" id="IPR013083">
    <property type="entry name" value="Znf_RING/FYVE/PHD"/>
</dbReference>
<dbReference type="STRING" id="246404.A0A507FGP9"/>
<evidence type="ECO:0000256" key="1">
    <source>
        <dbReference type="ARBA" id="ARBA00004141"/>
    </source>
</evidence>
<dbReference type="AlphaFoldDB" id="A0A507FGP9"/>
<comment type="subcellular location">
    <subcellularLocation>
        <location evidence="1">Membrane</location>
        <topology evidence="1">Multi-pass membrane protein</topology>
    </subcellularLocation>
</comment>
<dbReference type="Proteomes" id="UP000320333">
    <property type="component" value="Unassembled WGS sequence"/>
</dbReference>
<keyword evidence="6 8" id="KW-1133">Transmembrane helix</keyword>
<keyword evidence="5" id="KW-0862">Zinc</keyword>
<evidence type="ECO:0000256" key="6">
    <source>
        <dbReference type="ARBA" id="ARBA00022989"/>
    </source>
</evidence>
<evidence type="ECO:0000256" key="2">
    <source>
        <dbReference type="ARBA" id="ARBA00022692"/>
    </source>
</evidence>
<dbReference type="SMART" id="SM00744">
    <property type="entry name" value="RINGv"/>
    <property type="match status" value="1"/>
</dbReference>
<evidence type="ECO:0000256" key="4">
    <source>
        <dbReference type="ARBA" id="ARBA00022771"/>
    </source>
</evidence>
<accession>A0A507FGP9</accession>
<dbReference type="PANTHER" id="PTHR46283">
    <property type="entry name" value="E3 UBIQUITIN-PROTEIN LIGASE MARCH5"/>
    <property type="match status" value="1"/>
</dbReference>
<evidence type="ECO:0000259" key="9">
    <source>
        <dbReference type="SMART" id="SM00744"/>
    </source>
</evidence>
<feature type="domain" description="RING-CH-type" evidence="9">
    <location>
        <begin position="13"/>
        <end position="113"/>
    </location>
</feature>
<keyword evidence="2 8" id="KW-0812">Transmembrane</keyword>
<feature type="transmembrane region" description="Helical" evidence="8">
    <location>
        <begin position="371"/>
        <end position="392"/>
    </location>
</feature>
<dbReference type="EMBL" id="QEAP01000125">
    <property type="protein sequence ID" value="TPX74456.1"/>
    <property type="molecule type" value="Genomic_DNA"/>
</dbReference>
<gene>
    <name evidence="10" type="ORF">CcCBS67573_g04277</name>
</gene>
<keyword evidence="11" id="KW-1185">Reference proteome</keyword>
<evidence type="ECO:0000313" key="10">
    <source>
        <dbReference type="EMBL" id="TPX74456.1"/>
    </source>
</evidence>
<sequence length="413" mass="45378">MYSIEAERIEARTCWICLESESEDTPRDNPEPRRSSRVGRMSSLSIAAILGNSNSTPSASPLSAPSSRTTDASAWVHPCRCLGLDAHHLCLLRFVAERRTTHPGDPVKCPVCLYVYDIDEEADWLGAVLAFGDRATRSLVPYATFTAISATVYIMSTAYGAYAIVATCGPQLADSILSDDGMWGSRTWIGMPMIPIALIASRLDIADNVLPVLPFLILSNQQPISITLPPSPTVTLCFLPWARQAIRKQDLVVYRVLIYFATWQFNNNRAIYKEIWRLVYHFTISKSLTAASTTLHPNTDTTINTAVVGEQQPIANAQPQGFPPPAPPRRPGPPSSLPRLLMGALLLPAIASFAGTVLGAVPFLRSKLPSVFLRSTVGAGLVILGRDIILYWDFVRRRKRAMGNGRRIRDFTG</sequence>
<name>A0A507FGP9_9FUNG</name>
<comment type="caution">
    <text evidence="10">The sequence shown here is derived from an EMBL/GenBank/DDBJ whole genome shotgun (WGS) entry which is preliminary data.</text>
</comment>
<protein>
    <recommendedName>
        <fullName evidence="9">RING-CH-type domain-containing protein</fullName>
    </recommendedName>
</protein>
<dbReference type="GO" id="GO:0016020">
    <property type="term" value="C:membrane"/>
    <property type="evidence" value="ECO:0007669"/>
    <property type="project" value="UniProtKB-SubCell"/>
</dbReference>
<dbReference type="OrthoDB" id="5817083at2759"/>
<keyword evidence="3" id="KW-0479">Metal-binding</keyword>
<evidence type="ECO:0000256" key="7">
    <source>
        <dbReference type="ARBA" id="ARBA00023136"/>
    </source>
</evidence>
<organism evidence="10 11">
    <name type="scientific">Chytriomyces confervae</name>
    <dbReference type="NCBI Taxonomy" id="246404"/>
    <lineage>
        <taxon>Eukaryota</taxon>
        <taxon>Fungi</taxon>
        <taxon>Fungi incertae sedis</taxon>
        <taxon>Chytridiomycota</taxon>
        <taxon>Chytridiomycota incertae sedis</taxon>
        <taxon>Chytridiomycetes</taxon>
        <taxon>Chytridiales</taxon>
        <taxon>Chytriomycetaceae</taxon>
        <taxon>Chytriomyces</taxon>
    </lineage>
</organism>
<reference evidence="10 11" key="1">
    <citation type="journal article" date="2019" name="Sci. Rep.">
        <title>Comparative genomics of chytrid fungi reveal insights into the obligate biotrophic and pathogenic lifestyle of Synchytrium endobioticum.</title>
        <authorList>
            <person name="van de Vossenberg B.T.L.H."/>
            <person name="Warris S."/>
            <person name="Nguyen H.D.T."/>
            <person name="van Gent-Pelzer M.P.E."/>
            <person name="Joly D.L."/>
            <person name="van de Geest H.C."/>
            <person name="Bonants P.J.M."/>
            <person name="Smith D.S."/>
            <person name="Levesque C.A."/>
            <person name="van der Lee T.A.J."/>
        </authorList>
    </citation>
    <scope>NUCLEOTIDE SEQUENCE [LARGE SCALE GENOMIC DNA]</scope>
    <source>
        <strain evidence="10 11">CBS 675.73</strain>
    </source>
</reference>
<evidence type="ECO:0000313" key="11">
    <source>
        <dbReference type="Proteomes" id="UP000320333"/>
    </source>
</evidence>
<dbReference type="Gene3D" id="3.30.40.10">
    <property type="entry name" value="Zinc/RING finger domain, C3HC4 (zinc finger)"/>
    <property type="match status" value="1"/>
</dbReference>
<proteinExistence type="predicted"/>
<evidence type="ECO:0000256" key="3">
    <source>
        <dbReference type="ARBA" id="ARBA00022723"/>
    </source>
</evidence>